<dbReference type="InterPro" id="IPR005645">
    <property type="entry name" value="FSH-like_dom"/>
</dbReference>
<accession>A0AAP2DGH2</accession>
<dbReference type="PANTHER" id="PTHR10655">
    <property type="entry name" value="LYSOPHOSPHOLIPASE-RELATED"/>
    <property type="match status" value="1"/>
</dbReference>
<dbReference type="SUPFAM" id="SSF53474">
    <property type="entry name" value="alpha/beta-Hydrolases"/>
    <property type="match status" value="1"/>
</dbReference>
<dbReference type="InterPro" id="IPR029058">
    <property type="entry name" value="AB_hydrolase_fold"/>
</dbReference>
<dbReference type="PANTHER" id="PTHR10655:SF17">
    <property type="entry name" value="LYSOPHOSPHOLIPASE-LIKE PROTEIN 1"/>
    <property type="match status" value="1"/>
</dbReference>
<dbReference type="RefSeq" id="WP_254093483.1">
    <property type="nucleotide sequence ID" value="NZ_JAHESC010000060.1"/>
</dbReference>
<dbReference type="Gene3D" id="3.40.50.1820">
    <property type="entry name" value="alpha/beta hydrolase"/>
    <property type="match status" value="1"/>
</dbReference>
<dbReference type="InterPro" id="IPR050565">
    <property type="entry name" value="LYPA1-2/EST-like"/>
</dbReference>
<dbReference type="EMBL" id="JAHESC010000060">
    <property type="protein sequence ID" value="MBT1690265.1"/>
    <property type="molecule type" value="Genomic_DNA"/>
</dbReference>
<name>A0AAP2DGH2_9BACT</name>
<dbReference type="Proteomes" id="UP001319180">
    <property type="component" value="Unassembled WGS sequence"/>
</dbReference>
<keyword evidence="3" id="KW-1185">Reference proteome</keyword>
<evidence type="ECO:0000313" key="3">
    <source>
        <dbReference type="Proteomes" id="UP001319180"/>
    </source>
</evidence>
<proteinExistence type="predicted"/>
<dbReference type="Pfam" id="PF03959">
    <property type="entry name" value="FSH1"/>
    <property type="match status" value="1"/>
</dbReference>
<evidence type="ECO:0000313" key="2">
    <source>
        <dbReference type="EMBL" id="MBT1690265.1"/>
    </source>
</evidence>
<dbReference type="AlphaFoldDB" id="A0AAP2DGH2"/>
<reference evidence="2 3" key="1">
    <citation type="submission" date="2021-05" db="EMBL/GenBank/DDBJ databases">
        <title>A Polyphasic approach of four new species of the genus Ohtaekwangia: Ohtaekwangia histidinii sp. nov., Ohtaekwangia cretensis sp. nov., Ohtaekwangia indiensis sp. nov., Ohtaekwangia reichenbachii sp. nov. from diverse environment.</title>
        <authorList>
            <person name="Octaviana S."/>
        </authorList>
    </citation>
    <scope>NUCLEOTIDE SEQUENCE [LARGE SCALE GENOMIC DNA]</scope>
    <source>
        <strain evidence="2 3">PWU37</strain>
    </source>
</reference>
<feature type="domain" description="Serine hydrolase" evidence="1">
    <location>
        <begin position="29"/>
        <end position="207"/>
    </location>
</feature>
<comment type="caution">
    <text evidence="2">The sequence shown here is derived from an EMBL/GenBank/DDBJ whole genome shotgun (WGS) entry which is preliminary data.</text>
</comment>
<sequence>MQHEVTFTTRARYQKLGTITGHTKHVWFVLHGYGQLAQYFARKFRTLEDAGICVVAPEALSRFYLEDVTTRMQSGNNRVGATWMTRENRQMDIDNYIHYLNAVYQHEIPLSHPLQVTILGFSQGAATATRWAINGHIPFHRLILWAGIFPPDMDLETGREVLKDKEVVLVHGTSDPFLTDERFAEMETLSARLNVTPNRLTFDGGHDIHEGTLAQLL</sequence>
<gene>
    <name evidence="2" type="ORF">KK078_27110</name>
</gene>
<organism evidence="2 3">
    <name type="scientific">Dawidia soli</name>
    <dbReference type="NCBI Taxonomy" id="2782352"/>
    <lineage>
        <taxon>Bacteria</taxon>
        <taxon>Pseudomonadati</taxon>
        <taxon>Bacteroidota</taxon>
        <taxon>Cytophagia</taxon>
        <taxon>Cytophagales</taxon>
        <taxon>Chryseotaleaceae</taxon>
        <taxon>Dawidia</taxon>
    </lineage>
</organism>
<protein>
    <recommendedName>
        <fullName evidence="1">Serine hydrolase domain-containing protein</fullName>
    </recommendedName>
</protein>
<evidence type="ECO:0000259" key="1">
    <source>
        <dbReference type="Pfam" id="PF03959"/>
    </source>
</evidence>